<reference evidence="7" key="2">
    <citation type="submission" date="2022-06" db="UniProtKB">
        <authorList>
            <consortium name="EnsemblMetazoa"/>
        </authorList>
    </citation>
    <scope>IDENTIFICATION</scope>
    <source>
        <strain evidence="7">DF5081</strain>
    </source>
</reference>
<dbReference type="InterPro" id="IPR052420">
    <property type="entry name" value="Espin/Espin-like"/>
</dbReference>
<name>A0A8R1IDJ3_CAEJA</name>
<keyword evidence="8" id="KW-1185">Reference proteome</keyword>
<organism evidence="7 8">
    <name type="scientific">Caenorhabditis japonica</name>
    <dbReference type="NCBI Taxonomy" id="281687"/>
    <lineage>
        <taxon>Eukaryota</taxon>
        <taxon>Metazoa</taxon>
        <taxon>Ecdysozoa</taxon>
        <taxon>Nematoda</taxon>
        <taxon>Chromadorea</taxon>
        <taxon>Rhabditida</taxon>
        <taxon>Rhabditina</taxon>
        <taxon>Rhabditomorpha</taxon>
        <taxon>Rhabditoidea</taxon>
        <taxon>Rhabditidae</taxon>
        <taxon>Peloderinae</taxon>
        <taxon>Caenorhabditis</taxon>
    </lineage>
</organism>
<reference evidence="8" key="1">
    <citation type="submission" date="2010-08" db="EMBL/GenBank/DDBJ databases">
        <authorList>
            <consortium name="Caenorhabditis japonica Sequencing Consortium"/>
            <person name="Wilson R.K."/>
        </authorList>
    </citation>
    <scope>NUCLEOTIDE SEQUENCE [LARGE SCALE GENOMIC DNA]</scope>
    <source>
        <strain evidence="8">DF5081</strain>
    </source>
</reference>
<dbReference type="SMART" id="SM00248">
    <property type="entry name" value="ANK"/>
    <property type="match status" value="1"/>
</dbReference>
<feature type="region of interest" description="Disordered" evidence="6">
    <location>
        <begin position="100"/>
        <end position="139"/>
    </location>
</feature>
<accession>A0A8R1IDJ3</accession>
<evidence type="ECO:0000256" key="3">
    <source>
        <dbReference type="ARBA" id="ARBA00022740"/>
    </source>
</evidence>
<evidence type="ECO:0000256" key="6">
    <source>
        <dbReference type="SAM" id="MobiDB-lite"/>
    </source>
</evidence>
<dbReference type="GO" id="GO:0051015">
    <property type="term" value="F:actin filament binding"/>
    <property type="evidence" value="ECO:0007669"/>
    <property type="project" value="TreeGrafter"/>
</dbReference>
<protein>
    <submittedName>
        <fullName evidence="7">ANK_REP_REGION domain-containing protein</fullName>
    </submittedName>
</protein>
<dbReference type="GO" id="GO:0032420">
    <property type="term" value="C:stereocilium"/>
    <property type="evidence" value="ECO:0007669"/>
    <property type="project" value="UniProtKB-SubCell"/>
</dbReference>
<dbReference type="InterPro" id="IPR002110">
    <property type="entry name" value="Ankyrin_rpt"/>
</dbReference>
<proteinExistence type="predicted"/>
<dbReference type="Proteomes" id="UP000005237">
    <property type="component" value="Unassembled WGS sequence"/>
</dbReference>
<dbReference type="PANTHER" id="PTHR24153:SF8">
    <property type="entry name" value="FORKED, ISOFORM F"/>
    <property type="match status" value="1"/>
</dbReference>
<dbReference type="GO" id="GO:0007605">
    <property type="term" value="P:sensory perception of sound"/>
    <property type="evidence" value="ECO:0007669"/>
    <property type="project" value="UniProtKB-KW"/>
</dbReference>
<feature type="compositionally biased region" description="Polar residues" evidence="6">
    <location>
        <begin position="100"/>
        <end position="109"/>
    </location>
</feature>
<dbReference type="PANTHER" id="PTHR24153">
    <property type="entry name" value="ESPIN"/>
    <property type="match status" value="1"/>
</dbReference>
<dbReference type="GO" id="GO:0051017">
    <property type="term" value="P:actin filament bundle assembly"/>
    <property type="evidence" value="ECO:0007669"/>
    <property type="project" value="TreeGrafter"/>
</dbReference>
<dbReference type="GO" id="GO:0005737">
    <property type="term" value="C:cytoplasm"/>
    <property type="evidence" value="ECO:0007669"/>
    <property type="project" value="TreeGrafter"/>
</dbReference>
<dbReference type="PROSITE" id="PS50088">
    <property type="entry name" value="ANK_REPEAT"/>
    <property type="match status" value="1"/>
</dbReference>
<dbReference type="Pfam" id="PF12796">
    <property type="entry name" value="Ank_2"/>
    <property type="match status" value="1"/>
</dbReference>
<dbReference type="PROSITE" id="PS50297">
    <property type="entry name" value="ANK_REP_REGION"/>
    <property type="match status" value="1"/>
</dbReference>
<keyword evidence="3" id="KW-1009">Hearing</keyword>
<evidence type="ECO:0000256" key="2">
    <source>
        <dbReference type="ARBA" id="ARBA00022737"/>
    </source>
</evidence>
<evidence type="ECO:0000256" key="4">
    <source>
        <dbReference type="ARBA" id="ARBA00023043"/>
    </source>
</evidence>
<feature type="repeat" description="ANK" evidence="5">
    <location>
        <begin position="248"/>
        <end position="280"/>
    </location>
</feature>
<evidence type="ECO:0000313" key="7">
    <source>
        <dbReference type="EnsemblMetazoa" id="CJA24694.1"/>
    </source>
</evidence>
<dbReference type="InterPro" id="IPR036770">
    <property type="entry name" value="Ankyrin_rpt-contain_sf"/>
</dbReference>
<comment type="subcellular location">
    <subcellularLocation>
        <location evidence="1">Cell projection</location>
        <location evidence="1">Stereocilium</location>
    </subcellularLocation>
</comment>
<sequence length="361" mass="41273">MLAESANITVEVKVAPARSKFLSSLTSVIIKPSQLLKKTCPLYADTSDHWVPNDFEEIAEFPQESLEKYRKVHPNVEAPKKFKLVNGEFSVLASPETLTKEVSTTSVNTHKQEKSREEKLTKNELVGNDDKKKKEEDQKKENEKLLYHLAITLYNENAEKYVMSLFRSHQLAEVVALCERCRENPELFRVFPRNVNIKEYLHLIFNELRDNMTWKSVHISAKIGLIEYFENLPTQKIEKNFNSIVQPEGLSPLMIAIQYDQIDTVKWMLEHDADINCLNSEGGNVLHVAATSSGEMIKLLWETKKCATMLNKSDSSGNSPAYIALSNACIMNCSMLRNFGTFRKKRGYYGIELARNRTATE</sequence>
<dbReference type="Gene3D" id="1.25.40.20">
    <property type="entry name" value="Ankyrin repeat-containing domain"/>
    <property type="match status" value="1"/>
</dbReference>
<evidence type="ECO:0000256" key="5">
    <source>
        <dbReference type="PROSITE-ProRule" id="PRU00023"/>
    </source>
</evidence>
<dbReference type="EnsemblMetazoa" id="CJA24694.1">
    <property type="protein sequence ID" value="CJA24694.1"/>
    <property type="gene ID" value="WBGene00180266"/>
</dbReference>
<feature type="compositionally biased region" description="Basic and acidic residues" evidence="6">
    <location>
        <begin position="110"/>
        <end position="139"/>
    </location>
</feature>
<keyword evidence="4 5" id="KW-0040">ANK repeat</keyword>
<keyword evidence="2" id="KW-0677">Repeat</keyword>
<evidence type="ECO:0000256" key="1">
    <source>
        <dbReference type="ARBA" id="ARBA00004645"/>
    </source>
</evidence>
<dbReference type="AlphaFoldDB" id="A0A8R1IDJ3"/>
<evidence type="ECO:0000313" key="8">
    <source>
        <dbReference type="Proteomes" id="UP000005237"/>
    </source>
</evidence>
<dbReference type="SUPFAM" id="SSF48403">
    <property type="entry name" value="Ankyrin repeat"/>
    <property type="match status" value="1"/>
</dbReference>